<evidence type="ECO:0000256" key="2">
    <source>
        <dbReference type="ARBA" id="ARBA00022723"/>
    </source>
</evidence>
<feature type="compositionally biased region" description="Polar residues" evidence="8">
    <location>
        <begin position="396"/>
        <end position="416"/>
    </location>
</feature>
<feature type="region of interest" description="Disordered" evidence="8">
    <location>
        <begin position="486"/>
        <end position="511"/>
    </location>
</feature>
<comment type="caution">
    <text evidence="10">The sequence shown here is derived from an EMBL/GenBank/DDBJ whole genome shotgun (WGS) entry which is preliminary data.</text>
</comment>
<accession>A0A9D4ZKZ9</accession>
<protein>
    <recommendedName>
        <fullName evidence="9">SBP-type domain-containing protein</fullName>
    </recommendedName>
</protein>
<keyword evidence="4" id="KW-0862">Zinc</keyword>
<dbReference type="EMBL" id="JABFUD020000005">
    <property type="protein sequence ID" value="KAI5079523.1"/>
    <property type="molecule type" value="Genomic_DNA"/>
</dbReference>
<dbReference type="SUPFAM" id="SSF103612">
    <property type="entry name" value="SBT domain"/>
    <property type="match status" value="1"/>
</dbReference>
<comment type="subcellular location">
    <subcellularLocation>
        <location evidence="1">Nucleus</location>
    </subcellularLocation>
</comment>
<dbReference type="OrthoDB" id="1928697at2759"/>
<dbReference type="Pfam" id="PF03110">
    <property type="entry name" value="SBP"/>
    <property type="match status" value="1"/>
</dbReference>
<keyword evidence="2" id="KW-0479">Metal-binding</keyword>
<evidence type="ECO:0000256" key="5">
    <source>
        <dbReference type="ARBA" id="ARBA00023163"/>
    </source>
</evidence>
<dbReference type="PROSITE" id="PS51141">
    <property type="entry name" value="ZF_SBP"/>
    <property type="match status" value="1"/>
</dbReference>
<keyword evidence="5" id="KW-0804">Transcription</keyword>
<feature type="region of interest" description="Disordered" evidence="8">
    <location>
        <begin position="1"/>
        <end position="29"/>
    </location>
</feature>
<keyword evidence="6" id="KW-0539">Nucleus</keyword>
<feature type="region of interest" description="Disordered" evidence="8">
    <location>
        <begin position="320"/>
        <end position="416"/>
    </location>
</feature>
<evidence type="ECO:0000313" key="10">
    <source>
        <dbReference type="EMBL" id="KAI5079523.1"/>
    </source>
</evidence>
<evidence type="ECO:0000256" key="6">
    <source>
        <dbReference type="ARBA" id="ARBA00023242"/>
    </source>
</evidence>
<keyword evidence="12" id="KW-1185">Reference proteome</keyword>
<evidence type="ECO:0000256" key="4">
    <source>
        <dbReference type="ARBA" id="ARBA00022833"/>
    </source>
</evidence>
<dbReference type="InterPro" id="IPR044817">
    <property type="entry name" value="SBP-like"/>
</dbReference>
<reference evidence="10 12" key="1">
    <citation type="submission" date="2021-01" db="EMBL/GenBank/DDBJ databases">
        <title>Adiantum capillus-veneris genome.</title>
        <authorList>
            <person name="Fang Y."/>
            <person name="Liao Q."/>
        </authorList>
    </citation>
    <scope>NUCLEOTIDE SEQUENCE [LARGE SCALE GENOMIC DNA]</scope>
    <source>
        <strain evidence="10">H3</strain>
        <tissue evidence="10">Leaf</tissue>
    </source>
</reference>
<dbReference type="PANTHER" id="PTHR31251:SF169">
    <property type="entry name" value="SQUAMOSA PROMOTER-BINDING-LIKE PROTEIN 8"/>
    <property type="match status" value="1"/>
</dbReference>
<evidence type="ECO:0000259" key="9">
    <source>
        <dbReference type="PROSITE" id="PS51141"/>
    </source>
</evidence>
<dbReference type="InterPro" id="IPR004333">
    <property type="entry name" value="SBP_dom"/>
</dbReference>
<evidence type="ECO:0000256" key="1">
    <source>
        <dbReference type="ARBA" id="ARBA00004123"/>
    </source>
</evidence>
<dbReference type="FunFam" id="4.10.1100.10:FF:000001">
    <property type="entry name" value="Squamosa promoter-binding-like protein 14"/>
    <property type="match status" value="1"/>
</dbReference>
<evidence type="ECO:0000256" key="8">
    <source>
        <dbReference type="SAM" id="MobiDB-lite"/>
    </source>
</evidence>
<dbReference type="AlphaFoldDB" id="A0A9D4ZKZ9"/>
<feature type="compositionally biased region" description="Polar residues" evidence="8">
    <location>
        <begin position="1"/>
        <end position="21"/>
    </location>
</feature>
<gene>
    <name evidence="10" type="ORF">GOP47_0005002</name>
    <name evidence="11" type="ORF">GOP47_0005673</name>
</gene>
<dbReference type="PANTHER" id="PTHR31251">
    <property type="entry name" value="SQUAMOSA PROMOTER-BINDING-LIKE PROTEIN 4"/>
    <property type="match status" value="1"/>
</dbReference>
<feature type="domain" description="SBP-type" evidence="9">
    <location>
        <begin position="254"/>
        <end position="331"/>
    </location>
</feature>
<evidence type="ECO:0000256" key="3">
    <source>
        <dbReference type="ARBA" id="ARBA00022771"/>
    </source>
</evidence>
<keyword evidence="3 7" id="KW-0863">Zinc-finger</keyword>
<evidence type="ECO:0000256" key="7">
    <source>
        <dbReference type="PROSITE-ProRule" id="PRU00470"/>
    </source>
</evidence>
<evidence type="ECO:0000313" key="11">
    <source>
        <dbReference type="EMBL" id="KAI5080194.1"/>
    </source>
</evidence>
<evidence type="ECO:0000313" key="12">
    <source>
        <dbReference type="Proteomes" id="UP000886520"/>
    </source>
</evidence>
<feature type="compositionally biased region" description="Low complexity" evidence="8">
    <location>
        <begin position="332"/>
        <end position="360"/>
    </location>
</feature>
<dbReference type="InterPro" id="IPR036893">
    <property type="entry name" value="SBP_sf"/>
</dbReference>
<dbReference type="Proteomes" id="UP000886520">
    <property type="component" value="Chromosome 5"/>
</dbReference>
<dbReference type="GO" id="GO:0003677">
    <property type="term" value="F:DNA binding"/>
    <property type="evidence" value="ECO:0007669"/>
    <property type="project" value="InterPro"/>
</dbReference>
<name>A0A9D4ZKZ9_ADICA</name>
<feature type="compositionally biased region" description="Low complexity" evidence="8">
    <location>
        <begin position="497"/>
        <end position="511"/>
    </location>
</feature>
<organism evidence="10 12">
    <name type="scientific">Adiantum capillus-veneris</name>
    <name type="common">Maidenhair fern</name>
    <dbReference type="NCBI Taxonomy" id="13818"/>
    <lineage>
        <taxon>Eukaryota</taxon>
        <taxon>Viridiplantae</taxon>
        <taxon>Streptophyta</taxon>
        <taxon>Embryophyta</taxon>
        <taxon>Tracheophyta</taxon>
        <taxon>Polypodiopsida</taxon>
        <taxon>Polypodiidae</taxon>
        <taxon>Polypodiales</taxon>
        <taxon>Pteridineae</taxon>
        <taxon>Pteridaceae</taxon>
        <taxon>Vittarioideae</taxon>
        <taxon>Adiantum</taxon>
    </lineage>
</organism>
<dbReference type="EMBL" id="JABFUD020000005">
    <property type="protein sequence ID" value="KAI5080194.1"/>
    <property type="molecule type" value="Genomic_DNA"/>
</dbReference>
<dbReference type="Gene3D" id="4.10.1100.10">
    <property type="entry name" value="Transcription factor, SBP-box domain"/>
    <property type="match status" value="1"/>
</dbReference>
<dbReference type="GO" id="GO:0008270">
    <property type="term" value="F:zinc ion binding"/>
    <property type="evidence" value="ECO:0007669"/>
    <property type="project" value="UniProtKB-KW"/>
</dbReference>
<dbReference type="GO" id="GO:0005634">
    <property type="term" value="C:nucleus"/>
    <property type="evidence" value="ECO:0007669"/>
    <property type="project" value="UniProtKB-SubCell"/>
</dbReference>
<proteinExistence type="predicted"/>
<sequence>MNSLSNLNTVVDDQGDSTPWPSDQGWDPPVATICTGSLSDTRLHFHHSAPPRQEWDWSDNQMILGPHYVTQDDDLDCKPGILHADTMLGGAGLGLKQYTAGLNVSAATSMVPPSVGGSGGGGAVLQTASWPGLLNAVPLRQHAGIESSAGGSCYSSSPLMYGGGLGGHAGSNNIGLGGYYNNTHQNQVLDMEQRRIHDMILKRGIYSGAGDLGSARLGLNLGGRTYFSTEDMAARFHLSGAGKRFRPNSPSMHVPLCQAEGCKADLSIAKHYHRRHKVCEYHSKASTVMITGNTQRFCQQCSRFHALTEFDEGKRSCRKRLADHNRRRRKPQPAAALPAADSASPTTQGTTSSTDAAASTKQNEDQLQDSKSGTALVSRSQSDQKGDQQSKEGMTGNKTASNSSTEQQTSLLSPMTLAPSVSLTLQNGGGRSTEMQSISITNMAVGSQGNSTEKEAAYINDRQSLAPYLLNGPSLSLSSNNVSSAGVRHVGGPDSVPSTAHPSPAHAANAPPTFDTEVELSVPWLRGHHVGSSPRVGIVQESLGKLSTCHEQADEGSMMYKSSINTANCRRNSNGQYFNEHGRILAERMQSLQSKVQNPLVQDHQQSIKRENWMLEGAVAHESQTVLSLLETGTSNAGRTKNAHEYNLQIDAATSMNAVDHQHHHFRECHRSAGGRHHPLDFLQQNNHPHHGGLHLNSASPADHMDNEASDAALSLHCMQVLRPLNESLYTTADFMKDSFV</sequence>